<gene>
    <name evidence="3" type="ordered locus">TERTU_4334</name>
</gene>
<reference evidence="3 4" key="1">
    <citation type="journal article" date="2009" name="PLoS ONE">
        <title>The complete genome of Teredinibacter turnerae T7901: an intracellular endosymbiont of marine wood-boring bivalves (shipworms).</title>
        <authorList>
            <person name="Yang J.C."/>
            <person name="Madupu R."/>
            <person name="Durkin A.S."/>
            <person name="Ekborg N.A."/>
            <person name="Pedamallu C.S."/>
            <person name="Hostetler J.B."/>
            <person name="Radune D."/>
            <person name="Toms B.S."/>
            <person name="Henrissat B."/>
            <person name="Coutinho P.M."/>
            <person name="Schwarz S."/>
            <person name="Field L."/>
            <person name="Trindade-Silva A.E."/>
            <person name="Soares C.A.G."/>
            <person name="Elshahawi S."/>
            <person name="Hanora A."/>
            <person name="Schmidt E.W."/>
            <person name="Haygood M.G."/>
            <person name="Posfai J."/>
            <person name="Benner J."/>
            <person name="Madinger C."/>
            <person name="Nove J."/>
            <person name="Anton B."/>
            <person name="Chaudhary K."/>
            <person name="Foster J."/>
            <person name="Holman A."/>
            <person name="Kumar S."/>
            <person name="Lessard P.A."/>
            <person name="Luyten Y.A."/>
            <person name="Slatko B."/>
            <person name="Wood N."/>
            <person name="Wu B."/>
            <person name="Teplitski M."/>
            <person name="Mougous J.D."/>
            <person name="Ward N."/>
            <person name="Eisen J.A."/>
            <person name="Badger J.H."/>
            <person name="Distel D.L."/>
        </authorList>
    </citation>
    <scope>NUCLEOTIDE SEQUENCE [LARGE SCALE GENOMIC DNA]</scope>
    <source>
        <strain evidence="4">ATCC 39867 / T7901</strain>
    </source>
</reference>
<evidence type="ECO:0000313" key="3">
    <source>
        <dbReference type="EMBL" id="ACR12499.1"/>
    </source>
</evidence>
<evidence type="ECO:0000313" key="4">
    <source>
        <dbReference type="Proteomes" id="UP000009080"/>
    </source>
</evidence>
<dbReference type="Proteomes" id="UP000009080">
    <property type="component" value="Chromosome"/>
</dbReference>
<name>C5BIF1_TERTT</name>
<feature type="compositionally biased region" description="Gly residues" evidence="1">
    <location>
        <begin position="273"/>
        <end position="282"/>
    </location>
</feature>
<protein>
    <submittedName>
        <fullName evidence="3">Uncharacterized protein</fullName>
    </submittedName>
</protein>
<dbReference type="OrthoDB" id="7065873at2"/>
<feature type="region of interest" description="Disordered" evidence="1">
    <location>
        <begin position="265"/>
        <end position="288"/>
    </location>
</feature>
<keyword evidence="2" id="KW-0732">Signal</keyword>
<accession>C5BIF1</accession>
<dbReference type="KEGG" id="ttu:TERTU_4334"/>
<dbReference type="HOGENOM" id="CLU_657092_0_0_6"/>
<dbReference type="EMBL" id="CP001614">
    <property type="protein sequence ID" value="ACR12499.1"/>
    <property type="molecule type" value="Genomic_DNA"/>
</dbReference>
<sequence>MKAKLLCIAICSAVAQAYAESDAEVVLSTDYEHRTNINRSATDPVDDDVWVYGGSASYQTQKQHGDVQLNYTVAHEKYLDETNSDRDRINGEAALNLYTSSRRLGVYAETRTAETSLDTLRAELPQNSNRVSSYQAGVQGRLRPSRRDAVDIRAGKIWVESENDLLNSESETAVVVWGHSLSARTSGGIQLVYLSTSPDAEEIADYGTQKAGIFWQRQLKTGSALLQVGAAKTDAVKPSGDQVGYVGEARLELESVTPRRSLQVTGGRELAGSGMGQGGNPNGGLRQTGNEFRLDIRDYFTADYRYQIAPQRLSWGLYGDYSHEKNQLADDLNEATRVGTDFTWQFKFGGELTLAADQISRKRGLEASAEQQDELNYSLQYRQEVARRVSVNCRYEVRQFESGIESTILGCGLDVAAF</sequence>
<proteinExistence type="predicted"/>
<keyword evidence="4" id="KW-1185">Reference proteome</keyword>
<evidence type="ECO:0000256" key="2">
    <source>
        <dbReference type="SAM" id="SignalP"/>
    </source>
</evidence>
<dbReference type="eggNOG" id="ENOG5032J5T">
    <property type="taxonomic scope" value="Bacteria"/>
</dbReference>
<evidence type="ECO:0000256" key="1">
    <source>
        <dbReference type="SAM" id="MobiDB-lite"/>
    </source>
</evidence>
<dbReference type="AlphaFoldDB" id="C5BIF1"/>
<organism evidence="3 4">
    <name type="scientific">Teredinibacter turnerae (strain ATCC 39867 / T7901)</name>
    <dbReference type="NCBI Taxonomy" id="377629"/>
    <lineage>
        <taxon>Bacteria</taxon>
        <taxon>Pseudomonadati</taxon>
        <taxon>Pseudomonadota</taxon>
        <taxon>Gammaproteobacteria</taxon>
        <taxon>Cellvibrionales</taxon>
        <taxon>Cellvibrionaceae</taxon>
        <taxon>Teredinibacter</taxon>
    </lineage>
</organism>
<feature type="signal peptide" evidence="2">
    <location>
        <begin position="1"/>
        <end position="19"/>
    </location>
</feature>
<feature type="chain" id="PRO_5002946332" evidence="2">
    <location>
        <begin position="20"/>
        <end position="418"/>
    </location>
</feature>
<dbReference type="RefSeq" id="WP_015818611.1">
    <property type="nucleotide sequence ID" value="NC_012997.1"/>
</dbReference>